<feature type="chain" id="PRO_5035903091" evidence="1">
    <location>
        <begin position="23"/>
        <end position="94"/>
    </location>
</feature>
<keyword evidence="1" id="KW-0732">Signal</keyword>
<gene>
    <name evidence="2" type="ORF">HNY73_013718</name>
</gene>
<name>A0A8T0ELP9_ARGBR</name>
<reference evidence="2" key="2">
    <citation type="submission" date="2020-06" db="EMBL/GenBank/DDBJ databases">
        <authorList>
            <person name="Sheffer M."/>
        </authorList>
    </citation>
    <scope>NUCLEOTIDE SEQUENCE</scope>
</reference>
<accession>A0A8T0ELP9</accession>
<dbReference type="EMBL" id="JABXBU010002072">
    <property type="protein sequence ID" value="KAF8776772.1"/>
    <property type="molecule type" value="Genomic_DNA"/>
</dbReference>
<reference evidence="2" key="1">
    <citation type="journal article" date="2020" name="bioRxiv">
        <title>Chromosome-level reference genome of the European wasp spider Argiope bruennichi: a resource for studies on range expansion and evolutionary adaptation.</title>
        <authorList>
            <person name="Sheffer M.M."/>
            <person name="Hoppe A."/>
            <person name="Krehenwinkel H."/>
            <person name="Uhl G."/>
            <person name="Kuss A.W."/>
            <person name="Jensen L."/>
            <person name="Jensen C."/>
            <person name="Gillespie R.G."/>
            <person name="Hoff K.J."/>
            <person name="Prost S."/>
        </authorList>
    </citation>
    <scope>NUCLEOTIDE SEQUENCE</scope>
</reference>
<feature type="signal peptide" evidence="1">
    <location>
        <begin position="1"/>
        <end position="22"/>
    </location>
</feature>
<keyword evidence="3" id="KW-1185">Reference proteome</keyword>
<dbReference type="Proteomes" id="UP000807504">
    <property type="component" value="Unassembled WGS sequence"/>
</dbReference>
<organism evidence="2 3">
    <name type="scientific">Argiope bruennichi</name>
    <name type="common">Wasp spider</name>
    <name type="synonym">Aranea bruennichi</name>
    <dbReference type="NCBI Taxonomy" id="94029"/>
    <lineage>
        <taxon>Eukaryota</taxon>
        <taxon>Metazoa</taxon>
        <taxon>Ecdysozoa</taxon>
        <taxon>Arthropoda</taxon>
        <taxon>Chelicerata</taxon>
        <taxon>Arachnida</taxon>
        <taxon>Araneae</taxon>
        <taxon>Araneomorphae</taxon>
        <taxon>Entelegynae</taxon>
        <taxon>Araneoidea</taxon>
        <taxon>Araneidae</taxon>
        <taxon>Argiope</taxon>
    </lineage>
</organism>
<evidence type="ECO:0000313" key="2">
    <source>
        <dbReference type="EMBL" id="KAF8776772.1"/>
    </source>
</evidence>
<protein>
    <submittedName>
        <fullName evidence="2">Uncharacterized protein</fullName>
    </submittedName>
</protein>
<sequence>MDTSRNTFVVFILFQLVPYFLAGVCGRPINSTTQAISSFSSQNARPDNTKVQAQFGVTQKFCNMFGCDCTPPKGAICCEGYSFDRHSRKCRQML</sequence>
<dbReference type="AlphaFoldDB" id="A0A8T0ELP9"/>
<evidence type="ECO:0000256" key="1">
    <source>
        <dbReference type="SAM" id="SignalP"/>
    </source>
</evidence>
<evidence type="ECO:0000313" key="3">
    <source>
        <dbReference type="Proteomes" id="UP000807504"/>
    </source>
</evidence>
<comment type="caution">
    <text evidence="2">The sequence shown here is derived from an EMBL/GenBank/DDBJ whole genome shotgun (WGS) entry which is preliminary data.</text>
</comment>
<proteinExistence type="predicted"/>